<protein>
    <recommendedName>
        <fullName evidence="3">Carboxypeptidase regulatory-like domain-containing protein</fullName>
    </recommendedName>
</protein>
<evidence type="ECO:0008006" key="3">
    <source>
        <dbReference type="Google" id="ProtNLM"/>
    </source>
</evidence>
<keyword evidence="2" id="KW-1185">Reference proteome</keyword>
<dbReference type="SUPFAM" id="SSF49452">
    <property type="entry name" value="Starch-binding domain-like"/>
    <property type="match status" value="1"/>
</dbReference>
<dbReference type="PROSITE" id="PS51257">
    <property type="entry name" value="PROKAR_LIPOPROTEIN"/>
    <property type="match status" value="1"/>
</dbReference>
<dbReference type="InterPro" id="IPR013784">
    <property type="entry name" value="Carb-bd-like_fold"/>
</dbReference>
<dbReference type="Gene3D" id="2.60.40.1120">
    <property type="entry name" value="Carboxypeptidase-like, regulatory domain"/>
    <property type="match status" value="1"/>
</dbReference>
<evidence type="ECO:0000313" key="1">
    <source>
        <dbReference type="EMBL" id="MCS3918965.1"/>
    </source>
</evidence>
<dbReference type="Proteomes" id="UP001204798">
    <property type="component" value="Unassembled WGS sequence"/>
</dbReference>
<accession>A0ABT2ELZ5</accession>
<evidence type="ECO:0000313" key="2">
    <source>
        <dbReference type="Proteomes" id="UP001204798"/>
    </source>
</evidence>
<gene>
    <name evidence="1" type="ORF">M2350_001365</name>
</gene>
<sequence>MWRWLMLSLLGIAMLVGCGGGVKREPTGALSIRILFLPQRIIPPETQRVRVKVSGEGLTEPVEKIAERPSPEGGVVTVTFTDLPVGSKTVTANAEDRYGTRRATGSAETTIIAGQTTTVEVELNLTNFASVIGRLINARTGGPAVGVTVKVGERQATSGNDGFFAVTDVTEGEGQLQFSSDDYRGYTKTVTVTIPETDLGEILLLPQQLMEPPDQPF</sequence>
<comment type="caution">
    <text evidence="1">The sequence shown here is derived from an EMBL/GenBank/DDBJ whole genome shotgun (WGS) entry which is preliminary data.</text>
</comment>
<name>A0ABT2ELZ5_9BACT</name>
<dbReference type="RefSeq" id="WP_259095041.1">
    <property type="nucleotide sequence ID" value="NZ_CP130454.1"/>
</dbReference>
<organism evidence="1 2">
    <name type="scientific">Candidatus Fervidibacter sacchari</name>
    <dbReference type="NCBI Taxonomy" id="1448929"/>
    <lineage>
        <taxon>Bacteria</taxon>
        <taxon>Candidatus Fervidibacterota</taxon>
        <taxon>Candidatus Fervidibacter</taxon>
    </lineage>
</organism>
<proteinExistence type="predicted"/>
<reference evidence="1 2" key="1">
    <citation type="submission" date="2022-08" db="EMBL/GenBank/DDBJ databases">
        <title>Bacterial and archaeal communities from various locations to study Microbial Dark Matter (Phase II).</title>
        <authorList>
            <person name="Stepanauskas R."/>
        </authorList>
    </citation>
    <scope>NUCLEOTIDE SEQUENCE [LARGE SCALE GENOMIC DNA]</scope>
    <source>
        <strain evidence="1 2">PD1</strain>
    </source>
</reference>
<dbReference type="EMBL" id="JANUCP010000002">
    <property type="protein sequence ID" value="MCS3918965.1"/>
    <property type="molecule type" value="Genomic_DNA"/>
</dbReference>